<proteinExistence type="predicted"/>
<name>A0ABD3A5V5_9GENT</name>
<evidence type="ECO:0000313" key="2">
    <source>
        <dbReference type="Proteomes" id="UP001630127"/>
    </source>
</evidence>
<dbReference type="EMBL" id="JBJUIK010000005">
    <property type="protein sequence ID" value="KAL3526286.1"/>
    <property type="molecule type" value="Genomic_DNA"/>
</dbReference>
<gene>
    <name evidence="1" type="ORF">ACH5RR_010942</name>
</gene>
<keyword evidence="2" id="KW-1185">Reference proteome</keyword>
<evidence type="ECO:0000313" key="1">
    <source>
        <dbReference type="EMBL" id="KAL3526286.1"/>
    </source>
</evidence>
<accession>A0ABD3A5V5</accession>
<organism evidence="1 2">
    <name type="scientific">Cinchona calisaya</name>
    <dbReference type="NCBI Taxonomy" id="153742"/>
    <lineage>
        <taxon>Eukaryota</taxon>
        <taxon>Viridiplantae</taxon>
        <taxon>Streptophyta</taxon>
        <taxon>Embryophyta</taxon>
        <taxon>Tracheophyta</taxon>
        <taxon>Spermatophyta</taxon>
        <taxon>Magnoliopsida</taxon>
        <taxon>eudicotyledons</taxon>
        <taxon>Gunneridae</taxon>
        <taxon>Pentapetalae</taxon>
        <taxon>asterids</taxon>
        <taxon>lamiids</taxon>
        <taxon>Gentianales</taxon>
        <taxon>Rubiaceae</taxon>
        <taxon>Cinchonoideae</taxon>
        <taxon>Cinchoneae</taxon>
        <taxon>Cinchona</taxon>
    </lineage>
</organism>
<protein>
    <submittedName>
        <fullName evidence="1">Uncharacterized protein</fullName>
    </submittedName>
</protein>
<comment type="caution">
    <text evidence="1">The sequence shown here is derived from an EMBL/GenBank/DDBJ whole genome shotgun (WGS) entry which is preliminary data.</text>
</comment>
<dbReference type="AlphaFoldDB" id="A0ABD3A5V5"/>
<reference evidence="1 2" key="1">
    <citation type="submission" date="2024-11" db="EMBL/GenBank/DDBJ databases">
        <title>A near-complete genome assembly of Cinchona calisaya.</title>
        <authorList>
            <person name="Lian D.C."/>
            <person name="Zhao X.W."/>
            <person name="Wei L."/>
        </authorList>
    </citation>
    <scope>NUCLEOTIDE SEQUENCE [LARGE SCALE GENOMIC DNA]</scope>
    <source>
        <tissue evidence="1">Nenye</tissue>
    </source>
</reference>
<dbReference type="Proteomes" id="UP001630127">
    <property type="component" value="Unassembled WGS sequence"/>
</dbReference>
<sequence length="149" mass="16834">MGDLNSKVLVQLEDVVGDTVAVQTGRDRCLLIIPNPLLKEVGLPLQTYQLHPIKGVLDILHFPISQCPQQSVRHKFNVLAHQIPVHSNQRAGQRFAHEFPLYIHRIRNDSPHSILAQLHPQQTVQQARAIAVETLVSRDQFVGESQSRH</sequence>